<protein>
    <recommendedName>
        <fullName evidence="7">Shikimate kinase</fullName>
        <shortName evidence="7">SK</shortName>
        <ecNumber evidence="7">2.7.1.71</ecNumber>
    </recommendedName>
</protein>
<evidence type="ECO:0000256" key="1">
    <source>
        <dbReference type="ARBA" id="ARBA00022605"/>
    </source>
</evidence>
<feature type="binding site" evidence="7">
    <location>
        <position position="35"/>
    </location>
    <ligand>
        <name>substrate</name>
    </ligand>
</feature>
<accession>A0AA36Y5U0</accession>
<dbReference type="GO" id="GO:0005524">
    <property type="term" value="F:ATP binding"/>
    <property type="evidence" value="ECO:0007669"/>
    <property type="project" value="UniProtKB-UniRule"/>
</dbReference>
<dbReference type="Proteomes" id="UP000018466">
    <property type="component" value="Unassembled WGS sequence"/>
</dbReference>
<feature type="binding site" evidence="7">
    <location>
        <position position="135"/>
    </location>
    <ligand>
        <name>substrate</name>
    </ligand>
</feature>
<comment type="pathway">
    <text evidence="7">Metabolic intermediate biosynthesis; chorismate biosynthesis; chorismate from D-erythrose 4-phosphate and phosphoenolpyruvate: step 5/7.</text>
</comment>
<feature type="binding site" evidence="7">
    <location>
        <position position="59"/>
    </location>
    <ligand>
        <name>substrate</name>
    </ligand>
</feature>
<dbReference type="InterPro" id="IPR000623">
    <property type="entry name" value="Shikimate_kinase/TSH1"/>
</dbReference>
<keyword evidence="6 7" id="KW-0057">Aromatic amino acid biosynthesis</keyword>
<keyword evidence="10" id="KW-1185">Reference proteome</keyword>
<feature type="binding site" evidence="7">
    <location>
        <position position="17"/>
    </location>
    <ligand>
        <name>Mg(2+)</name>
        <dbReference type="ChEBI" id="CHEBI:18420"/>
    </ligand>
</feature>
<gene>
    <name evidence="7" type="primary">aroK</name>
    <name evidence="9" type="ORF">HMPREF9623_01049</name>
</gene>
<feature type="binding site" evidence="7">
    <location>
        <begin position="13"/>
        <end position="18"/>
    </location>
    <ligand>
        <name>ATP</name>
        <dbReference type="ChEBI" id="CHEBI:30616"/>
    </ligand>
</feature>
<dbReference type="EC" id="2.7.1.71" evidence="7"/>
<keyword evidence="4 7" id="KW-0418">Kinase</keyword>
<feature type="binding site" evidence="7">
    <location>
        <position position="118"/>
    </location>
    <ligand>
        <name>ATP</name>
        <dbReference type="ChEBI" id="CHEBI:30616"/>
    </ligand>
</feature>
<dbReference type="InterPro" id="IPR031322">
    <property type="entry name" value="Shikimate/glucono_kinase"/>
</dbReference>
<dbReference type="Gene3D" id="3.40.50.300">
    <property type="entry name" value="P-loop containing nucleotide triphosphate hydrolases"/>
    <property type="match status" value="1"/>
</dbReference>
<evidence type="ECO:0000256" key="4">
    <source>
        <dbReference type="ARBA" id="ARBA00022777"/>
    </source>
</evidence>
<dbReference type="RefSeq" id="WP_009532882.1">
    <property type="nucleotide sequence ID" value="NZ_CAJPPX010000083.1"/>
</dbReference>
<dbReference type="EMBL" id="AGEL01000006">
    <property type="protein sequence ID" value="EHO17450.1"/>
    <property type="molecule type" value="Genomic_DNA"/>
</dbReference>
<dbReference type="AlphaFoldDB" id="A0AA36Y5U0"/>
<keyword evidence="7" id="KW-0479">Metal-binding</keyword>
<dbReference type="HAMAP" id="MF_00109">
    <property type="entry name" value="Shikimate_kinase"/>
    <property type="match status" value="1"/>
</dbReference>
<dbReference type="GO" id="GO:0009073">
    <property type="term" value="P:aromatic amino acid family biosynthetic process"/>
    <property type="evidence" value="ECO:0007669"/>
    <property type="project" value="UniProtKB-KW"/>
</dbReference>
<name>A0AA36Y5U0_9FIRM</name>
<dbReference type="GO" id="GO:0004765">
    <property type="term" value="F:shikimate kinase activity"/>
    <property type="evidence" value="ECO:0007669"/>
    <property type="project" value="UniProtKB-UniRule"/>
</dbReference>
<dbReference type="CDD" id="cd00464">
    <property type="entry name" value="SK"/>
    <property type="match status" value="1"/>
</dbReference>
<comment type="subcellular location">
    <subcellularLocation>
        <location evidence="7">Cytoplasm</location>
    </subcellularLocation>
</comment>
<evidence type="ECO:0000256" key="3">
    <source>
        <dbReference type="ARBA" id="ARBA00022741"/>
    </source>
</evidence>
<dbReference type="GeneID" id="86940805"/>
<keyword evidence="3 7" id="KW-0547">Nucleotide-binding</keyword>
<feature type="compositionally biased region" description="Basic and acidic residues" evidence="8">
    <location>
        <begin position="220"/>
        <end position="229"/>
    </location>
</feature>
<comment type="caution">
    <text evidence="7">Lacks conserved residue(s) required for the propagation of feature annotation.</text>
</comment>
<comment type="cofactor">
    <cofactor evidence="7">
        <name>Mg(2+)</name>
        <dbReference type="ChEBI" id="CHEBI:18420"/>
    </cofactor>
    <text evidence="7">Binds 1 Mg(2+) ion per subunit.</text>
</comment>
<evidence type="ECO:0000256" key="6">
    <source>
        <dbReference type="ARBA" id="ARBA00023141"/>
    </source>
</evidence>
<feature type="region of interest" description="Disordered" evidence="8">
    <location>
        <begin position="167"/>
        <end position="229"/>
    </location>
</feature>
<comment type="caution">
    <text evidence="9">The sequence shown here is derived from an EMBL/GenBank/DDBJ whole genome shotgun (WGS) entry which is preliminary data.</text>
</comment>
<dbReference type="InterPro" id="IPR027417">
    <property type="entry name" value="P-loop_NTPase"/>
</dbReference>
<reference evidence="9 10" key="1">
    <citation type="submission" date="2011-10" db="EMBL/GenBank/DDBJ databases">
        <title>The Genome Sequence of Lachnospiraceae bacterium ACC2.</title>
        <authorList>
            <consortium name="The Broad Institute Genome Sequencing Platform"/>
            <person name="Earl A."/>
            <person name="Ward D."/>
            <person name="Feldgarden M."/>
            <person name="Gevers D."/>
            <person name="Sizova M."/>
            <person name="Hazen A."/>
            <person name="Epstein S."/>
            <person name="Young S.K."/>
            <person name="Zeng Q."/>
            <person name="Gargeya S."/>
            <person name="Fitzgerald M."/>
            <person name="Haas B."/>
            <person name="Abouelleil A."/>
            <person name="Alvarado L."/>
            <person name="Arachchi H.M."/>
            <person name="Berlin A."/>
            <person name="Brown A."/>
            <person name="Chapman S.B."/>
            <person name="Chen Z."/>
            <person name="Dunbar C."/>
            <person name="Freedman E."/>
            <person name="Gearin G."/>
            <person name="Goldberg J."/>
            <person name="Griggs A."/>
            <person name="Gujja S."/>
            <person name="Heiman D."/>
            <person name="Howarth C."/>
            <person name="Larson L."/>
            <person name="Lui A."/>
            <person name="MacDonald P.J.P."/>
            <person name="Montmayeur A."/>
            <person name="Murphy C."/>
            <person name="Neiman D."/>
            <person name="Pearson M."/>
            <person name="Priest M."/>
            <person name="Roberts A."/>
            <person name="Saif S."/>
            <person name="Shea T."/>
            <person name="Shenoy N."/>
            <person name="Sisk P."/>
            <person name="Stolte C."/>
            <person name="Sykes S."/>
            <person name="Wortman J."/>
            <person name="Nusbaum C."/>
            <person name="Birren B."/>
        </authorList>
    </citation>
    <scope>NUCLEOTIDE SEQUENCE [LARGE SCALE GENOMIC DNA]</scope>
    <source>
        <strain evidence="9 10">ACC2</strain>
    </source>
</reference>
<dbReference type="GO" id="GO:0000287">
    <property type="term" value="F:magnesium ion binding"/>
    <property type="evidence" value="ECO:0007669"/>
    <property type="project" value="UniProtKB-UniRule"/>
</dbReference>
<evidence type="ECO:0000256" key="8">
    <source>
        <dbReference type="SAM" id="MobiDB-lite"/>
    </source>
</evidence>
<organism evidence="9 10">
    <name type="scientific">Stomatobaculum longum</name>
    <dbReference type="NCBI Taxonomy" id="796942"/>
    <lineage>
        <taxon>Bacteria</taxon>
        <taxon>Bacillati</taxon>
        <taxon>Bacillota</taxon>
        <taxon>Clostridia</taxon>
        <taxon>Lachnospirales</taxon>
        <taxon>Lachnospiraceae</taxon>
        <taxon>Stomatobaculum</taxon>
    </lineage>
</organism>
<comment type="catalytic activity">
    <reaction evidence="7">
        <text>shikimate + ATP = 3-phosphoshikimate + ADP + H(+)</text>
        <dbReference type="Rhea" id="RHEA:13121"/>
        <dbReference type="ChEBI" id="CHEBI:15378"/>
        <dbReference type="ChEBI" id="CHEBI:30616"/>
        <dbReference type="ChEBI" id="CHEBI:36208"/>
        <dbReference type="ChEBI" id="CHEBI:145989"/>
        <dbReference type="ChEBI" id="CHEBI:456216"/>
        <dbReference type="EC" id="2.7.1.71"/>
    </reaction>
</comment>
<keyword evidence="2 7" id="KW-0808">Transferase</keyword>
<evidence type="ECO:0000256" key="5">
    <source>
        <dbReference type="ARBA" id="ARBA00022840"/>
    </source>
</evidence>
<dbReference type="PANTHER" id="PTHR21087:SF16">
    <property type="entry name" value="SHIKIMATE KINASE 1, CHLOROPLASTIC"/>
    <property type="match status" value="1"/>
</dbReference>
<keyword evidence="1 7" id="KW-0028">Amino-acid biosynthesis</keyword>
<comment type="subunit">
    <text evidence="7">Monomer.</text>
</comment>
<dbReference type="GO" id="GO:0008652">
    <property type="term" value="P:amino acid biosynthetic process"/>
    <property type="evidence" value="ECO:0007669"/>
    <property type="project" value="UniProtKB-KW"/>
</dbReference>
<dbReference type="PANTHER" id="PTHR21087">
    <property type="entry name" value="SHIKIMATE KINASE"/>
    <property type="match status" value="1"/>
</dbReference>
<evidence type="ECO:0000256" key="7">
    <source>
        <dbReference type="HAMAP-Rule" id="MF_00109"/>
    </source>
</evidence>
<evidence type="ECO:0000256" key="2">
    <source>
        <dbReference type="ARBA" id="ARBA00022679"/>
    </source>
</evidence>
<dbReference type="PRINTS" id="PR01100">
    <property type="entry name" value="SHIKIMTKNASE"/>
</dbReference>
<sequence>MTKNCLTLIGMPASGKSSVGVVLAKKTGRRFIDGDLLIQEQSGKLLKDLIAERGDDGFRALEDETLAALETENAVIAPGGSVIYGEKAMARLKALGKVIYLKLSYPAIQRRLGDLTARGVSIKEGQTLRDLYRERTVLYEKYADLVIDENGLSTRKVVEAIARAIGEGSDLPAPPEPKKQRRRKRRNDGKGSVARRKHAVSGAGSHGELPRQRRKKQSDHRRVGGDRVL</sequence>
<comment type="function">
    <text evidence="7">Catalyzes the specific phosphorylation of the 3-hydroxyl group of shikimic acid using ATP as a cosubstrate.</text>
</comment>
<dbReference type="GO" id="GO:0009423">
    <property type="term" value="P:chorismate biosynthetic process"/>
    <property type="evidence" value="ECO:0007669"/>
    <property type="project" value="UniProtKB-UniRule"/>
</dbReference>
<dbReference type="GO" id="GO:0005829">
    <property type="term" value="C:cytosol"/>
    <property type="evidence" value="ECO:0007669"/>
    <property type="project" value="TreeGrafter"/>
</dbReference>
<keyword evidence="5 7" id="KW-0067">ATP-binding</keyword>
<proteinExistence type="inferred from homology"/>
<dbReference type="Pfam" id="PF01202">
    <property type="entry name" value="SKI"/>
    <property type="match status" value="1"/>
</dbReference>
<feature type="compositionally biased region" description="Basic residues" evidence="8">
    <location>
        <begin position="179"/>
        <end position="199"/>
    </location>
</feature>
<feature type="binding site" evidence="7">
    <location>
        <position position="80"/>
    </location>
    <ligand>
        <name>substrate</name>
    </ligand>
</feature>
<comment type="similarity">
    <text evidence="7">Belongs to the shikimate kinase family.</text>
</comment>
<evidence type="ECO:0000313" key="10">
    <source>
        <dbReference type="Proteomes" id="UP000018466"/>
    </source>
</evidence>
<keyword evidence="7" id="KW-0460">Magnesium</keyword>
<evidence type="ECO:0000313" key="9">
    <source>
        <dbReference type="EMBL" id="EHO17450.1"/>
    </source>
</evidence>
<dbReference type="SUPFAM" id="SSF52540">
    <property type="entry name" value="P-loop containing nucleoside triphosphate hydrolases"/>
    <property type="match status" value="1"/>
</dbReference>
<keyword evidence="7" id="KW-0963">Cytoplasm</keyword>